<protein>
    <submittedName>
        <fullName evidence="2">Uncharacterized protein</fullName>
    </submittedName>
</protein>
<dbReference type="EMBL" id="JBANQN010000011">
    <property type="protein sequence ID" value="KAK6775898.1"/>
    <property type="molecule type" value="Genomic_DNA"/>
</dbReference>
<feature type="region of interest" description="Disordered" evidence="1">
    <location>
        <begin position="1"/>
        <end position="45"/>
    </location>
</feature>
<dbReference type="AlphaFoldDB" id="A0AAN8T176"/>
<organism evidence="2 3">
    <name type="scientific">Solanum bulbocastanum</name>
    <name type="common">Wild potato</name>
    <dbReference type="NCBI Taxonomy" id="147425"/>
    <lineage>
        <taxon>Eukaryota</taxon>
        <taxon>Viridiplantae</taxon>
        <taxon>Streptophyta</taxon>
        <taxon>Embryophyta</taxon>
        <taxon>Tracheophyta</taxon>
        <taxon>Spermatophyta</taxon>
        <taxon>Magnoliopsida</taxon>
        <taxon>eudicotyledons</taxon>
        <taxon>Gunneridae</taxon>
        <taxon>Pentapetalae</taxon>
        <taxon>asterids</taxon>
        <taxon>lamiids</taxon>
        <taxon>Solanales</taxon>
        <taxon>Solanaceae</taxon>
        <taxon>Solanoideae</taxon>
        <taxon>Solaneae</taxon>
        <taxon>Solanum</taxon>
    </lineage>
</organism>
<keyword evidence="3" id="KW-1185">Reference proteome</keyword>
<dbReference type="Proteomes" id="UP001371456">
    <property type="component" value="Unassembled WGS sequence"/>
</dbReference>
<gene>
    <name evidence="2" type="ORF">RDI58_026899</name>
</gene>
<evidence type="ECO:0000313" key="2">
    <source>
        <dbReference type="EMBL" id="KAK6775898.1"/>
    </source>
</evidence>
<reference evidence="2 3" key="1">
    <citation type="submission" date="2024-02" db="EMBL/GenBank/DDBJ databases">
        <title>de novo genome assembly of Solanum bulbocastanum strain 11H21.</title>
        <authorList>
            <person name="Hosaka A.J."/>
        </authorList>
    </citation>
    <scope>NUCLEOTIDE SEQUENCE [LARGE SCALE GENOMIC DNA]</scope>
    <source>
        <tissue evidence="2">Young leaves</tissue>
    </source>
</reference>
<proteinExistence type="predicted"/>
<evidence type="ECO:0000313" key="3">
    <source>
        <dbReference type="Proteomes" id="UP001371456"/>
    </source>
</evidence>
<sequence length="172" mass="20609">MSQEKGELVLCKENGMSTEKKNENERKEKRDDHESKKEKDDNTHGKVCIEKSKSLDELYSKVVDTTSPIEKVYVDENEKGKENYFSYVQDKAHNKKFNKAIMDLTPMRKEKRDDVIPLLHKTKYGMYNWFIHILCIPKTHEVFLEMLFANVCRLDFKRFKFEDELFSRRGEW</sequence>
<feature type="compositionally biased region" description="Basic and acidic residues" evidence="1">
    <location>
        <begin position="18"/>
        <end position="45"/>
    </location>
</feature>
<name>A0AAN8T176_SOLBU</name>
<evidence type="ECO:0000256" key="1">
    <source>
        <dbReference type="SAM" id="MobiDB-lite"/>
    </source>
</evidence>
<comment type="caution">
    <text evidence="2">The sequence shown here is derived from an EMBL/GenBank/DDBJ whole genome shotgun (WGS) entry which is preliminary data.</text>
</comment>
<accession>A0AAN8T176</accession>